<organism evidence="3 4">
    <name type="scientific">Roseimicrobium gellanilyticum</name>
    <dbReference type="NCBI Taxonomy" id="748857"/>
    <lineage>
        <taxon>Bacteria</taxon>
        <taxon>Pseudomonadati</taxon>
        <taxon>Verrucomicrobiota</taxon>
        <taxon>Verrucomicrobiia</taxon>
        <taxon>Verrucomicrobiales</taxon>
        <taxon>Verrucomicrobiaceae</taxon>
        <taxon>Roseimicrobium</taxon>
    </lineage>
</organism>
<reference evidence="3 4" key="1">
    <citation type="submission" date="2018-06" db="EMBL/GenBank/DDBJ databases">
        <title>Genomic Encyclopedia of Type Strains, Phase IV (KMG-IV): sequencing the most valuable type-strain genomes for metagenomic binning, comparative biology and taxonomic classification.</title>
        <authorList>
            <person name="Goeker M."/>
        </authorList>
    </citation>
    <scope>NUCLEOTIDE SEQUENCE [LARGE SCALE GENOMIC DNA]</scope>
    <source>
        <strain evidence="3 4">DSM 25532</strain>
    </source>
</reference>
<name>A0A366HRL6_9BACT</name>
<proteinExistence type="predicted"/>
<feature type="compositionally biased region" description="Polar residues" evidence="1">
    <location>
        <begin position="84"/>
        <end position="102"/>
    </location>
</feature>
<feature type="compositionally biased region" description="Pro residues" evidence="1">
    <location>
        <begin position="55"/>
        <end position="64"/>
    </location>
</feature>
<dbReference type="AlphaFoldDB" id="A0A366HRL6"/>
<feature type="compositionally biased region" description="Low complexity" evidence="1">
    <location>
        <begin position="65"/>
        <end position="75"/>
    </location>
</feature>
<evidence type="ECO:0000256" key="1">
    <source>
        <dbReference type="SAM" id="MobiDB-lite"/>
    </source>
</evidence>
<keyword evidence="2" id="KW-0732">Signal</keyword>
<feature type="chain" id="PRO_5016695667" evidence="2">
    <location>
        <begin position="22"/>
        <end position="329"/>
    </location>
</feature>
<dbReference type="EMBL" id="QNRR01000002">
    <property type="protein sequence ID" value="RBP46322.1"/>
    <property type="molecule type" value="Genomic_DNA"/>
</dbReference>
<comment type="caution">
    <text evidence="3">The sequence shown here is derived from an EMBL/GenBank/DDBJ whole genome shotgun (WGS) entry which is preliminary data.</text>
</comment>
<dbReference type="OrthoDB" id="185889at2"/>
<evidence type="ECO:0000313" key="3">
    <source>
        <dbReference type="EMBL" id="RBP46322.1"/>
    </source>
</evidence>
<dbReference type="Proteomes" id="UP000253426">
    <property type="component" value="Unassembled WGS sequence"/>
</dbReference>
<dbReference type="RefSeq" id="WP_113957847.1">
    <property type="nucleotide sequence ID" value="NZ_QNRR01000002.1"/>
</dbReference>
<evidence type="ECO:0000313" key="4">
    <source>
        <dbReference type="Proteomes" id="UP000253426"/>
    </source>
</evidence>
<evidence type="ECO:0000256" key="2">
    <source>
        <dbReference type="SAM" id="SignalP"/>
    </source>
</evidence>
<protein>
    <submittedName>
        <fullName evidence="3">Uncharacterized protein</fullName>
    </submittedName>
</protein>
<gene>
    <name evidence="3" type="ORF">DES53_102711</name>
</gene>
<keyword evidence="4" id="KW-1185">Reference proteome</keyword>
<feature type="region of interest" description="Disordered" evidence="1">
    <location>
        <begin position="227"/>
        <end position="246"/>
    </location>
</feature>
<feature type="signal peptide" evidence="2">
    <location>
        <begin position="1"/>
        <end position="21"/>
    </location>
</feature>
<feature type="region of interest" description="Disordered" evidence="1">
    <location>
        <begin position="46"/>
        <end position="107"/>
    </location>
</feature>
<accession>A0A366HRL6</accession>
<dbReference type="PROSITE" id="PS51257">
    <property type="entry name" value="PROKAR_LIPOPROTEIN"/>
    <property type="match status" value="1"/>
</dbReference>
<sequence>MKALALLLLLGVTSCTAYLYAYDPIIDWVGLNRTGPSLEAVATSRGTATASVTVPAPPPLPSPPGTSATTATLTKPPTPEPSLSMASTQSAVMPPSSVTENTPKPDADGFTPPTFLPLEDVVKNWTQVPVTAFPREVRVMKSVEFVTVLSGGNKMSSKVPAGSHVQAIEQEGSMLVIAMSVSSPARVQVLMDDTDFKAVLTEAYEQWKLSITERSRKSHLAMLAARKRAANSPTNKAADAPGAPTRNAEGTYDMLLASMKAGQVTDITPQNVRKWGEPVREEMDGKVYWMITVDVTVQTAFGPIDAQAVAHIHDGKVEKWLYTSGEEVP</sequence>